<evidence type="ECO:0000313" key="1">
    <source>
        <dbReference type="EMBL" id="RDB64234.1"/>
    </source>
</evidence>
<proteinExistence type="predicted"/>
<protein>
    <submittedName>
        <fullName evidence="1">Uncharacterized protein</fullName>
    </submittedName>
</protein>
<sequence>MNWFSSGRVDTFRFVRVRWGTWTETEELEGIIGGTLERNDSTAIKASGSLDYILEPALGSDLVRVYSDSYYPPTGERTSIAQGTYLASTPSSTYRGAIEEGTADLYGVLHVLAEDSFAEPLVVPAGTRAVDKAAEIVREAGLPVVASESPATLGSPAVFDDKDTSKLDAVNWLLDFAGFASAGCDGYGTVLMQPYQDPSLRLPVLALEDDGACIFRSGVVREYDTFDVPNVVVVVCSNAQAGSMTAKAVNDDPQSAFSTVARGREIVRKETVSDIASQEALQAKAEALLAAKTSMVEGFEITHAFVPLEMGDVCSLTYRKAGVHRDDLVAVRQSLKLKPGMECTTRFRRFPRS</sequence>
<dbReference type="EMBL" id="PPTS01000006">
    <property type="protein sequence ID" value="RDB64234.1"/>
    <property type="molecule type" value="Genomic_DNA"/>
</dbReference>
<evidence type="ECO:0000313" key="2">
    <source>
        <dbReference type="Proteomes" id="UP000254000"/>
    </source>
</evidence>
<keyword evidence="2" id="KW-1185">Reference proteome</keyword>
<gene>
    <name evidence="1" type="ORF">C1877_10995</name>
</gene>
<dbReference type="RefSeq" id="WP_049784061.1">
    <property type="nucleotide sequence ID" value="NZ_CABMMS010000006.1"/>
</dbReference>
<dbReference type="AlphaFoldDB" id="A0A369LYM1"/>
<reference evidence="1 2" key="1">
    <citation type="journal article" date="2018" name="Elife">
        <title>Discovery and characterization of a prevalent human gut bacterial enzyme sufficient for the inactivation of a family of plant toxins.</title>
        <authorList>
            <person name="Koppel N."/>
            <person name="Bisanz J.E."/>
            <person name="Pandelia M.E."/>
            <person name="Turnbaugh P.J."/>
            <person name="Balskus E.P."/>
        </authorList>
    </citation>
    <scope>NUCLEOTIDE SEQUENCE [LARGE SCALE GENOMIC DNA]</scope>
    <source>
        <strain evidence="1 2">3C</strain>
    </source>
</reference>
<name>A0A369LYM1_9ACTN</name>
<comment type="caution">
    <text evidence="1">The sequence shown here is derived from an EMBL/GenBank/DDBJ whole genome shotgun (WGS) entry which is preliminary data.</text>
</comment>
<organism evidence="1 2">
    <name type="scientific">Gordonibacter pamelaeae</name>
    <dbReference type="NCBI Taxonomy" id="471189"/>
    <lineage>
        <taxon>Bacteria</taxon>
        <taxon>Bacillati</taxon>
        <taxon>Actinomycetota</taxon>
        <taxon>Coriobacteriia</taxon>
        <taxon>Eggerthellales</taxon>
        <taxon>Eggerthellaceae</taxon>
        <taxon>Gordonibacter</taxon>
    </lineage>
</organism>
<dbReference type="GeneID" id="78360219"/>
<accession>A0A369LYM1</accession>
<dbReference type="OrthoDB" id="3330133at2"/>
<dbReference type="Proteomes" id="UP000254000">
    <property type="component" value="Unassembled WGS sequence"/>
</dbReference>